<gene>
    <name evidence="12" type="ORF">M408DRAFT_326105</name>
</gene>
<evidence type="ECO:0000256" key="3">
    <source>
        <dbReference type="ARBA" id="ARBA00010088"/>
    </source>
</evidence>
<proteinExistence type="inferred from homology"/>
<name>A0A0C2X5G0_SERVB</name>
<dbReference type="PANTHER" id="PTHR43722">
    <property type="entry name" value="PROLINE IMINOPEPTIDASE"/>
    <property type="match status" value="1"/>
</dbReference>
<comment type="subcellular location">
    <subcellularLocation>
        <location evidence="2 8">Cytoplasm</location>
    </subcellularLocation>
</comment>
<keyword evidence="5 8" id="KW-0963">Cytoplasm</keyword>
<dbReference type="GO" id="GO:0005737">
    <property type="term" value="C:cytoplasm"/>
    <property type="evidence" value="ECO:0007669"/>
    <property type="project" value="UniProtKB-SubCell"/>
</dbReference>
<dbReference type="InterPro" id="IPR029058">
    <property type="entry name" value="AB_hydrolase_fold"/>
</dbReference>
<feature type="active site" description="Nucleophile" evidence="9">
    <location>
        <position position="107"/>
    </location>
</feature>
<dbReference type="PANTHER" id="PTHR43722:SF1">
    <property type="entry name" value="PROLINE IMINOPEPTIDASE"/>
    <property type="match status" value="1"/>
</dbReference>
<dbReference type="PIRSF" id="PIRSF006431">
    <property type="entry name" value="Pept_S33"/>
    <property type="match status" value="1"/>
</dbReference>
<evidence type="ECO:0000256" key="10">
    <source>
        <dbReference type="RuleBase" id="RU003421"/>
    </source>
</evidence>
<dbReference type="PRINTS" id="PR00793">
    <property type="entry name" value="PROAMNOPTASE"/>
</dbReference>
<dbReference type="GO" id="GO:0006508">
    <property type="term" value="P:proteolysis"/>
    <property type="evidence" value="ECO:0007669"/>
    <property type="project" value="UniProtKB-KW"/>
</dbReference>
<dbReference type="EC" id="3.4.11.5" evidence="8 10"/>
<evidence type="ECO:0000313" key="13">
    <source>
        <dbReference type="Proteomes" id="UP000054097"/>
    </source>
</evidence>
<keyword evidence="7 8" id="KW-0378">Hydrolase</keyword>
<comment type="catalytic activity">
    <reaction evidence="1 8 10">
        <text>Release of N-terminal proline from a peptide.</text>
        <dbReference type="EC" id="3.4.11.5"/>
    </reaction>
</comment>
<dbReference type="Pfam" id="PF00561">
    <property type="entry name" value="Abhydrolase_1"/>
    <property type="match status" value="1"/>
</dbReference>
<protein>
    <recommendedName>
        <fullName evidence="8 10">Proline iminopeptidase</fullName>
        <shortName evidence="8">PIP</shortName>
        <ecNumber evidence="8 10">3.4.11.5</ecNumber>
    </recommendedName>
    <alternativeName>
        <fullName evidence="8">Prolyl aminopeptidase</fullName>
    </alternativeName>
</protein>
<evidence type="ECO:0000256" key="2">
    <source>
        <dbReference type="ARBA" id="ARBA00004496"/>
    </source>
</evidence>
<feature type="active site" description="Proton donor" evidence="9">
    <location>
        <position position="287"/>
    </location>
</feature>
<dbReference type="STRING" id="933852.A0A0C2X5G0"/>
<evidence type="ECO:0000256" key="9">
    <source>
        <dbReference type="PIRSR" id="PIRSR006431-1"/>
    </source>
</evidence>
<evidence type="ECO:0000256" key="4">
    <source>
        <dbReference type="ARBA" id="ARBA00022438"/>
    </source>
</evidence>
<dbReference type="InterPro" id="IPR005944">
    <property type="entry name" value="Pro_iminopeptidase"/>
</dbReference>
<keyword evidence="4 8" id="KW-0031">Aminopeptidase</keyword>
<evidence type="ECO:0000313" key="12">
    <source>
        <dbReference type="EMBL" id="KIM33373.1"/>
    </source>
</evidence>
<dbReference type="OrthoDB" id="10249433at2759"/>
<dbReference type="InterPro" id="IPR000073">
    <property type="entry name" value="AB_hydrolase_1"/>
</dbReference>
<evidence type="ECO:0000256" key="6">
    <source>
        <dbReference type="ARBA" id="ARBA00022670"/>
    </source>
</evidence>
<dbReference type="EMBL" id="KN824278">
    <property type="protein sequence ID" value="KIM33373.1"/>
    <property type="molecule type" value="Genomic_DNA"/>
</dbReference>
<keyword evidence="13" id="KW-1185">Reference proteome</keyword>
<sequence>MYPALEPYKSEFLKVSETHELYYELLGNKDGKPVIFVHGGPGGGCSKMDRTWFDPAIYHIILLDQRGAGRSKPTACLEENTTWDLVNDMELLRKALNIDRWLVFGGSWGSTLSLAYAQTHPERVKGLILRGIFTLRKSELDFFYQNGTSHLEEYLAPIPEEERGDMVKAYHSRLNSDDEQIRISAAKAWSKWEMATSRLFVDPGYLAKATEDDWANAFARIENHYFINEGFMRQGQLLEKQSIDKIRHIPCIVVQGRYDVVCPATTAHALKKVWPELELNIVQDAGHSSLEPGTSKLLVEATDKFSSL</sequence>
<dbReference type="AlphaFoldDB" id="A0A0C2X5G0"/>
<reference evidence="12 13" key="1">
    <citation type="submission" date="2014-04" db="EMBL/GenBank/DDBJ databases">
        <authorList>
            <consortium name="DOE Joint Genome Institute"/>
            <person name="Kuo A."/>
            <person name="Zuccaro A."/>
            <person name="Kohler A."/>
            <person name="Nagy L.G."/>
            <person name="Floudas D."/>
            <person name="Copeland A."/>
            <person name="Barry K.W."/>
            <person name="Cichocki N."/>
            <person name="Veneault-Fourrey C."/>
            <person name="LaButti K."/>
            <person name="Lindquist E.A."/>
            <person name="Lipzen A."/>
            <person name="Lundell T."/>
            <person name="Morin E."/>
            <person name="Murat C."/>
            <person name="Sun H."/>
            <person name="Tunlid A."/>
            <person name="Henrissat B."/>
            <person name="Grigoriev I.V."/>
            <person name="Hibbett D.S."/>
            <person name="Martin F."/>
            <person name="Nordberg H.P."/>
            <person name="Cantor M.N."/>
            <person name="Hua S.X."/>
        </authorList>
    </citation>
    <scope>NUCLEOTIDE SEQUENCE [LARGE SCALE GENOMIC DNA]</scope>
    <source>
        <strain evidence="12 13">MAFF 305830</strain>
    </source>
</reference>
<reference evidence="13" key="2">
    <citation type="submission" date="2015-01" db="EMBL/GenBank/DDBJ databases">
        <title>Evolutionary Origins and Diversification of the Mycorrhizal Mutualists.</title>
        <authorList>
            <consortium name="DOE Joint Genome Institute"/>
            <consortium name="Mycorrhizal Genomics Consortium"/>
            <person name="Kohler A."/>
            <person name="Kuo A."/>
            <person name="Nagy L.G."/>
            <person name="Floudas D."/>
            <person name="Copeland A."/>
            <person name="Barry K.W."/>
            <person name="Cichocki N."/>
            <person name="Veneault-Fourrey C."/>
            <person name="LaButti K."/>
            <person name="Lindquist E.A."/>
            <person name="Lipzen A."/>
            <person name="Lundell T."/>
            <person name="Morin E."/>
            <person name="Murat C."/>
            <person name="Riley R."/>
            <person name="Ohm R."/>
            <person name="Sun H."/>
            <person name="Tunlid A."/>
            <person name="Henrissat B."/>
            <person name="Grigoriev I.V."/>
            <person name="Hibbett D.S."/>
            <person name="Martin F."/>
        </authorList>
    </citation>
    <scope>NUCLEOTIDE SEQUENCE [LARGE SCALE GENOMIC DNA]</scope>
    <source>
        <strain evidence="13">MAFF 305830</strain>
    </source>
</reference>
<dbReference type="InterPro" id="IPR002410">
    <property type="entry name" value="Peptidase_S33"/>
</dbReference>
<comment type="similarity">
    <text evidence="3 8 10">Belongs to the peptidase S33 family.</text>
</comment>
<evidence type="ECO:0000256" key="8">
    <source>
        <dbReference type="PIRNR" id="PIRNR006431"/>
    </source>
</evidence>
<feature type="active site" evidence="9">
    <location>
        <position position="259"/>
    </location>
</feature>
<organism evidence="12 13">
    <name type="scientific">Serendipita vermifera MAFF 305830</name>
    <dbReference type="NCBI Taxonomy" id="933852"/>
    <lineage>
        <taxon>Eukaryota</taxon>
        <taxon>Fungi</taxon>
        <taxon>Dikarya</taxon>
        <taxon>Basidiomycota</taxon>
        <taxon>Agaricomycotina</taxon>
        <taxon>Agaricomycetes</taxon>
        <taxon>Sebacinales</taxon>
        <taxon>Serendipitaceae</taxon>
        <taxon>Serendipita</taxon>
    </lineage>
</organism>
<evidence type="ECO:0000256" key="1">
    <source>
        <dbReference type="ARBA" id="ARBA00001585"/>
    </source>
</evidence>
<dbReference type="HOGENOM" id="CLU_043739_2_2_1"/>
<feature type="domain" description="AB hydrolase-1" evidence="11">
    <location>
        <begin position="32"/>
        <end position="291"/>
    </location>
</feature>
<dbReference type="GO" id="GO:0004177">
    <property type="term" value="F:aminopeptidase activity"/>
    <property type="evidence" value="ECO:0007669"/>
    <property type="project" value="UniProtKB-UniRule"/>
</dbReference>
<dbReference type="PRINTS" id="PR00111">
    <property type="entry name" value="ABHYDROLASE"/>
</dbReference>
<dbReference type="NCBIfam" id="TIGR01249">
    <property type="entry name" value="pro_imino_pep_1"/>
    <property type="match status" value="1"/>
</dbReference>
<evidence type="ECO:0000256" key="5">
    <source>
        <dbReference type="ARBA" id="ARBA00022490"/>
    </source>
</evidence>
<evidence type="ECO:0000256" key="7">
    <source>
        <dbReference type="ARBA" id="ARBA00022801"/>
    </source>
</evidence>
<dbReference type="SUPFAM" id="SSF53474">
    <property type="entry name" value="alpha/beta-Hydrolases"/>
    <property type="match status" value="1"/>
</dbReference>
<dbReference type="Proteomes" id="UP000054097">
    <property type="component" value="Unassembled WGS sequence"/>
</dbReference>
<accession>A0A0C2X5G0</accession>
<evidence type="ECO:0000259" key="11">
    <source>
        <dbReference type="Pfam" id="PF00561"/>
    </source>
</evidence>
<keyword evidence="6 8" id="KW-0645">Protease</keyword>
<dbReference type="Gene3D" id="3.40.50.1820">
    <property type="entry name" value="alpha/beta hydrolase"/>
    <property type="match status" value="1"/>
</dbReference>